<evidence type="ECO:0000313" key="3">
    <source>
        <dbReference type="Proteomes" id="UP000178264"/>
    </source>
</evidence>
<keyword evidence="1" id="KW-0812">Transmembrane</keyword>
<proteinExistence type="predicted"/>
<reference evidence="2 3" key="1">
    <citation type="journal article" date="2016" name="Nat. Commun.">
        <title>Thousands of microbial genomes shed light on interconnected biogeochemical processes in an aquifer system.</title>
        <authorList>
            <person name="Anantharaman K."/>
            <person name="Brown C.T."/>
            <person name="Hug L.A."/>
            <person name="Sharon I."/>
            <person name="Castelle C.J."/>
            <person name="Probst A.J."/>
            <person name="Thomas B.C."/>
            <person name="Singh A."/>
            <person name="Wilkins M.J."/>
            <person name="Karaoz U."/>
            <person name="Brodie E.L."/>
            <person name="Williams K.H."/>
            <person name="Hubbard S.S."/>
            <person name="Banfield J.F."/>
        </authorList>
    </citation>
    <scope>NUCLEOTIDE SEQUENCE [LARGE SCALE GENOMIC DNA]</scope>
</reference>
<feature type="transmembrane region" description="Helical" evidence="1">
    <location>
        <begin position="59"/>
        <end position="78"/>
    </location>
</feature>
<organism evidence="2 3">
    <name type="scientific">Candidatus Uhrbacteria bacterium RIFCSPLOWO2_02_FULL_49_11</name>
    <dbReference type="NCBI Taxonomy" id="1802409"/>
    <lineage>
        <taxon>Bacteria</taxon>
        <taxon>Candidatus Uhriibacteriota</taxon>
    </lineage>
</organism>
<feature type="transmembrane region" description="Helical" evidence="1">
    <location>
        <begin position="7"/>
        <end position="24"/>
    </location>
</feature>
<feature type="transmembrane region" description="Helical" evidence="1">
    <location>
        <begin position="30"/>
        <end position="52"/>
    </location>
</feature>
<feature type="transmembrane region" description="Helical" evidence="1">
    <location>
        <begin position="98"/>
        <end position="115"/>
    </location>
</feature>
<protein>
    <recommendedName>
        <fullName evidence="4">Protein PsiE</fullName>
    </recommendedName>
</protein>
<keyword evidence="1" id="KW-0472">Membrane</keyword>
<dbReference type="EMBL" id="MGER01000041">
    <property type="protein sequence ID" value="OGL88066.1"/>
    <property type="molecule type" value="Genomic_DNA"/>
</dbReference>
<dbReference type="AlphaFoldDB" id="A0A1F7VC22"/>
<name>A0A1F7VC22_9BACT</name>
<evidence type="ECO:0000313" key="2">
    <source>
        <dbReference type="EMBL" id="OGL88066.1"/>
    </source>
</evidence>
<comment type="caution">
    <text evidence="2">The sequence shown here is derived from an EMBL/GenBank/DDBJ whole genome shotgun (WGS) entry which is preliminary data.</text>
</comment>
<gene>
    <name evidence="2" type="ORF">A3I42_04075</name>
</gene>
<keyword evidence="1" id="KW-1133">Transmembrane helix</keyword>
<evidence type="ECO:0000256" key="1">
    <source>
        <dbReference type="SAM" id="Phobius"/>
    </source>
</evidence>
<evidence type="ECO:0008006" key="4">
    <source>
        <dbReference type="Google" id="ProtNLM"/>
    </source>
</evidence>
<sequence length="138" mass="15460">MSHKKNIRVLIITSVIGVVLGIIIEDWLNAAGIFLEFFSFVSLVIFIILHFLPEAVLASWIEFARIYLPISIILTLISPSNRQCGLGVVCLGTDKEDAIMSLGALFLIISIFLIIRTHRRLKRQTKTTPFPIGDQKPV</sequence>
<accession>A0A1F7VC22</accession>
<dbReference type="Proteomes" id="UP000178264">
    <property type="component" value="Unassembled WGS sequence"/>
</dbReference>